<sequence length="205" mass="23163">MLKQAASIYTVDMFVEFRNEYDVSSALVAEQKAMSKEGVVYSVSKYKGECYWLVTYNSSTYDLFYNCNKFQSIGIFCFHSLKAFHTMDVKEISNVCILIRWTRRVSNGMQIDGKGLESHKEPELKMLEQYRLLCPNMVKVATKAISYSKVTALLINGIVELNKKIEHILLSCTSIAEGVTTTSYNATENGNNAENVLLCASKKRA</sequence>
<gene>
    <name evidence="3" type="primary">LOC140036232</name>
</gene>
<evidence type="ECO:0000313" key="2">
    <source>
        <dbReference type="Proteomes" id="UP001652660"/>
    </source>
</evidence>
<evidence type="ECO:0000256" key="1">
    <source>
        <dbReference type="RuleBase" id="RU367018"/>
    </source>
</evidence>
<dbReference type="PANTHER" id="PTHR31669">
    <property type="entry name" value="PROTEIN FAR1-RELATED SEQUENCE 10-RELATED"/>
    <property type="match status" value="1"/>
</dbReference>
<comment type="subcellular location">
    <subcellularLocation>
        <location evidence="1">Nucleus</location>
    </subcellularLocation>
</comment>
<dbReference type="PANTHER" id="PTHR31669:SF251">
    <property type="entry name" value="PROTEIN FAR1-RELATED SEQUENCE"/>
    <property type="match status" value="1"/>
</dbReference>
<name>A0ABM4WPF8_COFAR</name>
<reference evidence="3" key="1">
    <citation type="submission" date="2025-08" db="UniProtKB">
        <authorList>
            <consortium name="RefSeq"/>
        </authorList>
    </citation>
    <scope>IDENTIFICATION</scope>
    <source>
        <tissue evidence="3">Leaves</tissue>
    </source>
</reference>
<keyword evidence="1" id="KW-0539">Nucleus</keyword>
<dbReference type="InterPro" id="IPR031052">
    <property type="entry name" value="FHY3/FAR1"/>
</dbReference>
<keyword evidence="1" id="KW-0862">Zinc</keyword>
<keyword evidence="1" id="KW-0863">Zinc-finger</keyword>
<dbReference type="RefSeq" id="XP_071933666.1">
    <property type="nucleotide sequence ID" value="XM_072077565.1"/>
</dbReference>
<dbReference type="GeneID" id="140036232"/>
<organism evidence="2 3">
    <name type="scientific">Coffea arabica</name>
    <name type="common">Arabian coffee</name>
    <dbReference type="NCBI Taxonomy" id="13443"/>
    <lineage>
        <taxon>Eukaryota</taxon>
        <taxon>Viridiplantae</taxon>
        <taxon>Streptophyta</taxon>
        <taxon>Embryophyta</taxon>
        <taxon>Tracheophyta</taxon>
        <taxon>Spermatophyta</taxon>
        <taxon>Magnoliopsida</taxon>
        <taxon>eudicotyledons</taxon>
        <taxon>Gunneridae</taxon>
        <taxon>Pentapetalae</taxon>
        <taxon>asterids</taxon>
        <taxon>lamiids</taxon>
        <taxon>Gentianales</taxon>
        <taxon>Rubiaceae</taxon>
        <taxon>Ixoroideae</taxon>
        <taxon>Gardenieae complex</taxon>
        <taxon>Bertiereae - Coffeeae clade</taxon>
        <taxon>Coffeeae</taxon>
        <taxon>Coffea</taxon>
    </lineage>
</organism>
<accession>A0ABM4WPF8</accession>
<proteinExistence type="inferred from homology"/>
<dbReference type="Proteomes" id="UP001652660">
    <property type="component" value="Chromosome 2e"/>
</dbReference>
<evidence type="ECO:0000313" key="3">
    <source>
        <dbReference type="RefSeq" id="XP_071933666.1"/>
    </source>
</evidence>
<comment type="function">
    <text evidence="1">Putative transcription activator involved in regulating light control of development.</text>
</comment>
<comment type="similarity">
    <text evidence="1">Belongs to the FHY3/FAR1 family.</text>
</comment>
<protein>
    <recommendedName>
        <fullName evidence="1">Protein FAR1-RELATED SEQUENCE</fullName>
    </recommendedName>
</protein>
<keyword evidence="1" id="KW-0479">Metal-binding</keyword>
<keyword evidence="2" id="KW-1185">Reference proteome</keyword>